<keyword evidence="3" id="KW-1185">Reference proteome</keyword>
<protein>
    <submittedName>
        <fullName evidence="2">Uncharacterized protein</fullName>
    </submittedName>
</protein>
<dbReference type="Proteomes" id="UP000006729">
    <property type="component" value="Chromosome 9"/>
</dbReference>
<name>A0A2K1Z300_POPTR</name>
<dbReference type="InParanoid" id="A0A2K1Z300"/>
<evidence type="ECO:0000256" key="1">
    <source>
        <dbReference type="SAM" id="MobiDB-lite"/>
    </source>
</evidence>
<organism evidence="2 3">
    <name type="scientific">Populus trichocarpa</name>
    <name type="common">Western balsam poplar</name>
    <name type="synonym">Populus balsamifera subsp. trichocarpa</name>
    <dbReference type="NCBI Taxonomy" id="3694"/>
    <lineage>
        <taxon>Eukaryota</taxon>
        <taxon>Viridiplantae</taxon>
        <taxon>Streptophyta</taxon>
        <taxon>Embryophyta</taxon>
        <taxon>Tracheophyta</taxon>
        <taxon>Spermatophyta</taxon>
        <taxon>Magnoliopsida</taxon>
        <taxon>eudicotyledons</taxon>
        <taxon>Gunneridae</taxon>
        <taxon>Pentapetalae</taxon>
        <taxon>rosids</taxon>
        <taxon>fabids</taxon>
        <taxon>Malpighiales</taxon>
        <taxon>Salicaceae</taxon>
        <taxon>Saliceae</taxon>
        <taxon>Populus</taxon>
    </lineage>
</organism>
<proteinExistence type="predicted"/>
<evidence type="ECO:0000313" key="2">
    <source>
        <dbReference type="EMBL" id="PNT19662.1"/>
    </source>
</evidence>
<sequence>MQRSNSKSAERRGEDGESSLSLAWHRTGDCVRTKAGERAVSRNIKGRGLLRRHGAWSLIRDGLTLKTCYLESNTRKLDDIMLPFQVVEKKLLGHFLEELQPSTSRQAATIAATARVPRPGMSARVGLDPVESNPQQLSC</sequence>
<evidence type="ECO:0000313" key="3">
    <source>
        <dbReference type="Proteomes" id="UP000006729"/>
    </source>
</evidence>
<dbReference type="AlphaFoldDB" id="A0A2K1Z300"/>
<dbReference type="EMBL" id="CM009298">
    <property type="protein sequence ID" value="PNT19662.1"/>
    <property type="molecule type" value="Genomic_DNA"/>
</dbReference>
<gene>
    <name evidence="2" type="ORF">POPTR_009G050800</name>
</gene>
<feature type="region of interest" description="Disordered" evidence="1">
    <location>
        <begin position="120"/>
        <end position="139"/>
    </location>
</feature>
<reference evidence="2 3" key="1">
    <citation type="journal article" date="2006" name="Science">
        <title>The genome of black cottonwood, Populus trichocarpa (Torr. &amp; Gray).</title>
        <authorList>
            <person name="Tuskan G.A."/>
            <person name="Difazio S."/>
            <person name="Jansson S."/>
            <person name="Bohlmann J."/>
            <person name="Grigoriev I."/>
            <person name="Hellsten U."/>
            <person name="Putnam N."/>
            <person name="Ralph S."/>
            <person name="Rombauts S."/>
            <person name="Salamov A."/>
            <person name="Schein J."/>
            <person name="Sterck L."/>
            <person name="Aerts A."/>
            <person name="Bhalerao R.R."/>
            <person name="Bhalerao R.P."/>
            <person name="Blaudez D."/>
            <person name="Boerjan W."/>
            <person name="Brun A."/>
            <person name="Brunner A."/>
            <person name="Busov V."/>
            <person name="Campbell M."/>
            <person name="Carlson J."/>
            <person name="Chalot M."/>
            <person name="Chapman J."/>
            <person name="Chen G.L."/>
            <person name="Cooper D."/>
            <person name="Coutinho P.M."/>
            <person name="Couturier J."/>
            <person name="Covert S."/>
            <person name="Cronk Q."/>
            <person name="Cunningham R."/>
            <person name="Davis J."/>
            <person name="Degroeve S."/>
            <person name="Dejardin A."/>
            <person name="Depamphilis C."/>
            <person name="Detter J."/>
            <person name="Dirks B."/>
            <person name="Dubchak I."/>
            <person name="Duplessis S."/>
            <person name="Ehlting J."/>
            <person name="Ellis B."/>
            <person name="Gendler K."/>
            <person name="Goodstein D."/>
            <person name="Gribskov M."/>
            <person name="Grimwood J."/>
            <person name="Groover A."/>
            <person name="Gunter L."/>
            <person name="Hamberger B."/>
            <person name="Heinze B."/>
            <person name="Helariutta Y."/>
            <person name="Henrissat B."/>
            <person name="Holligan D."/>
            <person name="Holt R."/>
            <person name="Huang W."/>
            <person name="Islam-Faridi N."/>
            <person name="Jones S."/>
            <person name="Jones-Rhoades M."/>
            <person name="Jorgensen R."/>
            <person name="Joshi C."/>
            <person name="Kangasjarvi J."/>
            <person name="Karlsson J."/>
            <person name="Kelleher C."/>
            <person name="Kirkpatrick R."/>
            <person name="Kirst M."/>
            <person name="Kohler A."/>
            <person name="Kalluri U."/>
            <person name="Larimer F."/>
            <person name="Leebens-Mack J."/>
            <person name="Leple J.C."/>
            <person name="Locascio P."/>
            <person name="Lou Y."/>
            <person name="Lucas S."/>
            <person name="Martin F."/>
            <person name="Montanini B."/>
            <person name="Napoli C."/>
            <person name="Nelson D.R."/>
            <person name="Nelson C."/>
            <person name="Nieminen K."/>
            <person name="Nilsson O."/>
            <person name="Pereda V."/>
            <person name="Peter G."/>
            <person name="Philippe R."/>
            <person name="Pilate G."/>
            <person name="Poliakov A."/>
            <person name="Razumovskaya J."/>
            <person name="Richardson P."/>
            <person name="Rinaldi C."/>
            <person name="Ritland K."/>
            <person name="Rouze P."/>
            <person name="Ryaboy D."/>
            <person name="Schmutz J."/>
            <person name="Schrader J."/>
            <person name="Segerman B."/>
            <person name="Shin H."/>
            <person name="Siddiqui A."/>
            <person name="Sterky F."/>
            <person name="Terry A."/>
            <person name="Tsai C.J."/>
            <person name="Uberbacher E."/>
            <person name="Unneberg P."/>
            <person name="Vahala J."/>
            <person name="Wall K."/>
            <person name="Wessler S."/>
            <person name="Yang G."/>
            <person name="Yin T."/>
            <person name="Douglas C."/>
            <person name="Marra M."/>
            <person name="Sandberg G."/>
            <person name="Van de Peer Y."/>
            <person name="Rokhsar D."/>
        </authorList>
    </citation>
    <scope>NUCLEOTIDE SEQUENCE [LARGE SCALE GENOMIC DNA]</scope>
    <source>
        <strain evidence="3">cv. Nisqually</strain>
    </source>
</reference>
<accession>A0A2K1Z300</accession>